<organism evidence="1 2">
    <name type="scientific">SAR86 cluster bacterium</name>
    <dbReference type="NCBI Taxonomy" id="2030880"/>
    <lineage>
        <taxon>Bacteria</taxon>
        <taxon>Pseudomonadati</taxon>
        <taxon>Pseudomonadota</taxon>
        <taxon>Gammaproteobacteria</taxon>
        <taxon>SAR86 cluster</taxon>
    </lineage>
</organism>
<proteinExistence type="predicted"/>
<dbReference type="EMBL" id="NVVJ01000007">
    <property type="protein sequence ID" value="PCJ27298.1"/>
    <property type="molecule type" value="Genomic_DNA"/>
</dbReference>
<gene>
    <name evidence="1" type="ORF">COA96_03690</name>
</gene>
<evidence type="ECO:0000313" key="1">
    <source>
        <dbReference type="EMBL" id="PCJ27298.1"/>
    </source>
</evidence>
<dbReference type="Proteomes" id="UP000218327">
    <property type="component" value="Unassembled WGS sequence"/>
</dbReference>
<accession>A0A2A5B850</accession>
<sequence length="382" mass="43334">MKITNISVSEKGAQNEIRGLCGDFELWYRFPKHILPEMRADAFIAASLIPAMFCGEDIVLDDEIPVSPLLLKNIEQLQDIFIMWGHGFGKVLRRIKVTGGICIPPQSTNDATVSFFSGGVDGTHTFLKHREEIDYLLFSKGIDIQLSNEEMYQVAFEKNVGFLKRKDKNLFPVETNVRFFGHEFGLTWILCFGGGLSSIALAGGFKKCFIASSLSYADLYPHGSSFVSDHLWRNEHTEIKHDGAEATRIDKIRFIAKDEDALNILRVCWHDKGYNCGECEKCLRTMASLRILKLNAPTFPECTDQLVREKISKLKLYDNHDGAFMEENLAEARHVGDMVLVRALLKIKRNTGRRQMLHILDETYLGNRLSLLKKKVGNLLSK</sequence>
<comment type="caution">
    <text evidence="1">The sequence shown here is derived from an EMBL/GenBank/DDBJ whole genome shotgun (WGS) entry which is preliminary data.</text>
</comment>
<protein>
    <submittedName>
        <fullName evidence="1">Uncharacterized protein</fullName>
    </submittedName>
</protein>
<reference evidence="2" key="1">
    <citation type="submission" date="2017-08" db="EMBL/GenBank/DDBJ databases">
        <title>A dynamic microbial community with high functional redundancy inhabits the cold, oxic subseafloor aquifer.</title>
        <authorList>
            <person name="Tully B.J."/>
            <person name="Wheat C.G."/>
            <person name="Glazer B.T."/>
            <person name="Huber J.A."/>
        </authorList>
    </citation>
    <scope>NUCLEOTIDE SEQUENCE [LARGE SCALE GENOMIC DNA]</scope>
</reference>
<name>A0A2A5B850_9GAMM</name>
<evidence type="ECO:0000313" key="2">
    <source>
        <dbReference type="Proteomes" id="UP000218327"/>
    </source>
</evidence>
<dbReference type="AlphaFoldDB" id="A0A2A5B850"/>